<name>A0A641AMP0_9ACTN</name>
<evidence type="ECO:0000313" key="6">
    <source>
        <dbReference type="Proteomes" id="UP001515100"/>
    </source>
</evidence>
<reference evidence="5" key="1">
    <citation type="submission" date="2019-09" db="EMBL/GenBank/DDBJ databases">
        <authorList>
            <person name="Li J."/>
        </authorList>
    </citation>
    <scope>NUCLEOTIDE SEQUENCE [LARGE SCALE GENOMIC DNA]</scope>
    <source>
        <strain evidence="5">NRBC 14897</strain>
    </source>
</reference>
<evidence type="ECO:0000313" key="5">
    <source>
        <dbReference type="EMBL" id="KAA1378126.1"/>
    </source>
</evidence>
<dbReference type="InterPro" id="IPR036390">
    <property type="entry name" value="WH_DNA-bd_sf"/>
</dbReference>
<dbReference type="EMBL" id="SDPP02000002">
    <property type="protein sequence ID" value="KAA1378126.1"/>
    <property type="molecule type" value="Genomic_DNA"/>
</dbReference>
<keyword evidence="6" id="KW-1185">Reference proteome</keyword>
<keyword evidence="2" id="KW-0238">DNA-binding</keyword>
<feature type="domain" description="HTH hxlR-type" evidence="4">
    <location>
        <begin position="24"/>
        <end position="122"/>
    </location>
</feature>
<proteinExistence type="predicted"/>
<comment type="caution">
    <text evidence="5">The sequence shown here is derived from an EMBL/GenBank/DDBJ whole genome shotgun (WGS) entry which is preliminary data.</text>
</comment>
<accession>A0A641AMP0</accession>
<dbReference type="GO" id="GO:0003677">
    <property type="term" value="F:DNA binding"/>
    <property type="evidence" value="ECO:0007669"/>
    <property type="project" value="UniProtKB-KW"/>
</dbReference>
<keyword evidence="1" id="KW-0805">Transcription regulation</keyword>
<sequence>MSEPQEVPVSSEADRPFDVMAGGCPSRVVLEHVTSKWGALTLAALSTEPARFGELRRHVDGISEKMLSQTLKSLERDGLIDRRVQSTLPAHVDYALTAAGEQVAAAVQQLVLAVYDVMPEVLRVAEAG</sequence>
<organism evidence="5 6">
    <name type="scientific">Aeromicrobium fastidiosum</name>
    <dbReference type="NCBI Taxonomy" id="52699"/>
    <lineage>
        <taxon>Bacteria</taxon>
        <taxon>Bacillati</taxon>
        <taxon>Actinomycetota</taxon>
        <taxon>Actinomycetes</taxon>
        <taxon>Propionibacteriales</taxon>
        <taxon>Nocardioidaceae</taxon>
        <taxon>Aeromicrobium</taxon>
    </lineage>
</organism>
<dbReference type="InterPro" id="IPR002577">
    <property type="entry name" value="HTH_HxlR"/>
</dbReference>
<evidence type="ECO:0000256" key="3">
    <source>
        <dbReference type="ARBA" id="ARBA00023163"/>
    </source>
</evidence>
<dbReference type="CDD" id="cd00090">
    <property type="entry name" value="HTH_ARSR"/>
    <property type="match status" value="1"/>
</dbReference>
<gene>
    <name evidence="5" type="ORF">ESP62_007005</name>
</gene>
<dbReference type="Gene3D" id="1.10.10.10">
    <property type="entry name" value="Winged helix-like DNA-binding domain superfamily/Winged helix DNA-binding domain"/>
    <property type="match status" value="1"/>
</dbReference>
<dbReference type="OrthoDB" id="370168at2"/>
<evidence type="ECO:0000256" key="2">
    <source>
        <dbReference type="ARBA" id="ARBA00023125"/>
    </source>
</evidence>
<dbReference type="SUPFAM" id="SSF46785">
    <property type="entry name" value="Winged helix' DNA-binding domain"/>
    <property type="match status" value="1"/>
</dbReference>
<keyword evidence="3" id="KW-0804">Transcription</keyword>
<dbReference type="PANTHER" id="PTHR33204">
    <property type="entry name" value="TRANSCRIPTIONAL REGULATOR, MARR FAMILY"/>
    <property type="match status" value="1"/>
</dbReference>
<dbReference type="PROSITE" id="PS51118">
    <property type="entry name" value="HTH_HXLR"/>
    <property type="match status" value="1"/>
</dbReference>
<dbReference type="InterPro" id="IPR011991">
    <property type="entry name" value="ArsR-like_HTH"/>
</dbReference>
<dbReference type="Proteomes" id="UP001515100">
    <property type="component" value="Unassembled WGS sequence"/>
</dbReference>
<dbReference type="InterPro" id="IPR036388">
    <property type="entry name" value="WH-like_DNA-bd_sf"/>
</dbReference>
<dbReference type="PANTHER" id="PTHR33204:SF37">
    <property type="entry name" value="HTH-TYPE TRANSCRIPTIONAL REGULATOR YODB"/>
    <property type="match status" value="1"/>
</dbReference>
<dbReference type="RefSeq" id="WP_129183244.1">
    <property type="nucleotide sequence ID" value="NZ_JAGIOG010000001.1"/>
</dbReference>
<protein>
    <submittedName>
        <fullName evidence="5">Helix-turn-helix transcriptional regulator</fullName>
    </submittedName>
</protein>
<dbReference type="Pfam" id="PF01638">
    <property type="entry name" value="HxlR"/>
    <property type="match status" value="1"/>
</dbReference>
<evidence type="ECO:0000256" key="1">
    <source>
        <dbReference type="ARBA" id="ARBA00023015"/>
    </source>
</evidence>
<dbReference type="AlphaFoldDB" id="A0A641AMP0"/>
<evidence type="ECO:0000259" key="4">
    <source>
        <dbReference type="PROSITE" id="PS51118"/>
    </source>
</evidence>